<dbReference type="Gene3D" id="2.60.40.420">
    <property type="entry name" value="Cupredoxins - blue copper proteins"/>
    <property type="match status" value="1"/>
</dbReference>
<organism evidence="1">
    <name type="scientific">Magnetospirillum gryphiswaldense</name>
    <dbReference type="NCBI Taxonomy" id="55518"/>
    <lineage>
        <taxon>Bacteria</taxon>
        <taxon>Pseudomonadati</taxon>
        <taxon>Pseudomonadota</taxon>
        <taxon>Alphaproteobacteria</taxon>
        <taxon>Rhodospirillales</taxon>
        <taxon>Rhodospirillaceae</taxon>
        <taxon>Magnetospirillum</taxon>
    </lineage>
</organism>
<dbReference type="InterPro" id="IPR008972">
    <property type="entry name" value="Cupredoxin"/>
</dbReference>
<sequence>MIKALPIAAFVVLALLWPGWRQPEDDLGEVVEATAFTARVHAYAGLYSEDAPAGEIPMLVRRFEFYPAVRLQAGQSYRLLLMAEDSVHSVAVNGHEMLLMPGRVQAVEITPQPGDEVELRCNEYCGLGHNRMRLKVY</sequence>
<gene>
    <name evidence="1" type="ORF">MGR_1049</name>
</gene>
<dbReference type="EMBL" id="CU459003">
    <property type="protein sequence ID" value="CAM74250.1"/>
    <property type="molecule type" value="Genomic_DNA"/>
</dbReference>
<proteinExistence type="predicted"/>
<protein>
    <submittedName>
        <fullName evidence="1">Heme/copper-type cytochrome/quinol oxidases, subunit 2</fullName>
    </submittedName>
</protein>
<accession>A4TUE3</accession>
<reference evidence="1" key="1">
    <citation type="journal article" date="2007" name="J. Bacteriol.">
        <title>Comparative genome analysis of four magnetotactic bacteria reveals a complex set of group-specific genes implicated in magnetosome biomineralization and function.</title>
        <authorList>
            <person name="Richter M."/>
            <person name="Kube M."/>
            <person name="Bazylinski D.A."/>
            <person name="Lombardot T."/>
            <person name="Gloeckner F.O."/>
            <person name="Reinhardt R."/>
            <person name="Schueler D."/>
        </authorList>
    </citation>
    <scope>NUCLEOTIDE SEQUENCE</scope>
    <source>
        <strain evidence="1">MSR-1</strain>
    </source>
</reference>
<dbReference type="RefSeq" id="WP_106001615.1">
    <property type="nucleotide sequence ID" value="NZ_CP027527.1"/>
</dbReference>
<dbReference type="AlphaFoldDB" id="A4TUE3"/>
<name>A4TUE3_9PROT</name>
<evidence type="ECO:0000313" key="1">
    <source>
        <dbReference type="EMBL" id="CAM74250.1"/>
    </source>
</evidence>
<dbReference type="SUPFAM" id="SSF49503">
    <property type="entry name" value="Cupredoxins"/>
    <property type="match status" value="1"/>
</dbReference>